<feature type="compositionally biased region" description="Polar residues" evidence="9">
    <location>
        <begin position="456"/>
        <end position="467"/>
    </location>
</feature>
<proteinExistence type="inferred from homology"/>
<name>A0A7I8LLM4_SPIIN</name>
<evidence type="ECO:0000256" key="8">
    <source>
        <dbReference type="RuleBase" id="RU280816"/>
    </source>
</evidence>
<protein>
    <recommendedName>
        <fullName evidence="8">MLO-like protein</fullName>
    </recommendedName>
</protein>
<feature type="compositionally biased region" description="Basic and acidic residues" evidence="9">
    <location>
        <begin position="529"/>
        <end position="541"/>
    </location>
</feature>
<evidence type="ECO:0000256" key="7">
    <source>
        <dbReference type="ARBA" id="ARBA00023265"/>
    </source>
</evidence>
<dbReference type="AlphaFoldDB" id="A0A7I8LLM4"/>
<keyword evidence="4 8" id="KW-0611">Plant defense</keyword>
<evidence type="ECO:0000256" key="10">
    <source>
        <dbReference type="SAM" id="Phobius"/>
    </source>
</evidence>
<feature type="region of interest" description="Disordered" evidence="9">
    <location>
        <begin position="446"/>
        <end position="489"/>
    </location>
</feature>
<feature type="region of interest" description="Disordered" evidence="9">
    <location>
        <begin position="504"/>
        <end position="558"/>
    </location>
</feature>
<evidence type="ECO:0000313" key="12">
    <source>
        <dbReference type="Proteomes" id="UP000663760"/>
    </source>
</evidence>
<dbReference type="GO" id="GO:0005516">
    <property type="term" value="F:calmodulin binding"/>
    <property type="evidence" value="ECO:0007669"/>
    <property type="project" value="UniProtKB-KW"/>
</dbReference>
<evidence type="ECO:0000256" key="6">
    <source>
        <dbReference type="ARBA" id="ARBA00023136"/>
    </source>
</evidence>
<dbReference type="PANTHER" id="PTHR31942:SF49">
    <property type="entry name" value="MLO-LIKE PROTEIN 8"/>
    <property type="match status" value="1"/>
</dbReference>
<feature type="transmembrane region" description="Helical" evidence="10">
    <location>
        <begin position="15"/>
        <end position="32"/>
    </location>
</feature>
<comment type="subcellular location">
    <subcellularLocation>
        <location evidence="1 8">Membrane</location>
        <topology evidence="1 8">Multi-pass membrane protein</topology>
    </subcellularLocation>
</comment>
<keyword evidence="12" id="KW-1185">Reference proteome</keyword>
<evidence type="ECO:0000256" key="3">
    <source>
        <dbReference type="ARBA" id="ARBA00022692"/>
    </source>
</evidence>
<dbReference type="GO" id="GO:0016020">
    <property type="term" value="C:membrane"/>
    <property type="evidence" value="ECO:0007669"/>
    <property type="project" value="UniProtKB-SubCell"/>
</dbReference>
<evidence type="ECO:0000313" key="11">
    <source>
        <dbReference type="EMBL" id="CAA7410680.1"/>
    </source>
</evidence>
<evidence type="ECO:0000256" key="4">
    <source>
        <dbReference type="ARBA" id="ARBA00022821"/>
    </source>
</evidence>
<keyword evidence="6 8" id="KW-0472">Membrane</keyword>
<dbReference type="Pfam" id="PF03094">
    <property type="entry name" value="Mlo"/>
    <property type="match status" value="1"/>
</dbReference>
<dbReference type="Proteomes" id="UP000663760">
    <property type="component" value="Chromosome 18"/>
</dbReference>
<keyword evidence="7 8" id="KW-0568">Pathogenesis-related protein</keyword>
<evidence type="ECO:0000256" key="1">
    <source>
        <dbReference type="ARBA" id="ARBA00004141"/>
    </source>
</evidence>
<feature type="transmembrane region" description="Helical" evidence="10">
    <location>
        <begin position="392"/>
        <end position="420"/>
    </location>
</feature>
<keyword evidence="3 8" id="KW-0812">Transmembrane</keyword>
<dbReference type="GO" id="GO:0006952">
    <property type="term" value="P:defense response"/>
    <property type="evidence" value="ECO:0007669"/>
    <property type="project" value="UniProtKB-KW"/>
</dbReference>
<evidence type="ECO:0000256" key="2">
    <source>
        <dbReference type="ARBA" id="ARBA00006574"/>
    </source>
</evidence>
<dbReference type="OrthoDB" id="1388414at2759"/>
<reference evidence="11" key="1">
    <citation type="submission" date="2020-02" db="EMBL/GenBank/DDBJ databases">
        <authorList>
            <person name="Scholz U."/>
            <person name="Mascher M."/>
            <person name="Fiebig A."/>
        </authorList>
    </citation>
    <scope>NUCLEOTIDE SEQUENCE</scope>
</reference>
<dbReference type="InterPro" id="IPR004326">
    <property type="entry name" value="Mlo"/>
</dbReference>
<gene>
    <name evidence="8" type="primary">MLO</name>
    <name evidence="11" type="ORF">SI8410_18021358</name>
</gene>
<organism evidence="11 12">
    <name type="scientific">Spirodela intermedia</name>
    <name type="common">Intermediate duckweed</name>
    <dbReference type="NCBI Taxonomy" id="51605"/>
    <lineage>
        <taxon>Eukaryota</taxon>
        <taxon>Viridiplantae</taxon>
        <taxon>Streptophyta</taxon>
        <taxon>Embryophyta</taxon>
        <taxon>Tracheophyta</taxon>
        <taxon>Spermatophyta</taxon>
        <taxon>Magnoliopsida</taxon>
        <taxon>Liliopsida</taxon>
        <taxon>Araceae</taxon>
        <taxon>Lemnoideae</taxon>
        <taxon>Spirodela</taxon>
    </lineage>
</organism>
<accession>A0A7I8LLM4</accession>
<keyword evidence="8" id="KW-0112">Calmodulin-binding</keyword>
<comment type="domain">
    <text evidence="8">The C-terminus contains a calmodulin-binding domain, which binds calmodulin in a calcium-dependent fashion.</text>
</comment>
<feature type="transmembrane region" description="Helical" evidence="10">
    <location>
        <begin position="149"/>
        <end position="170"/>
    </location>
</feature>
<keyword evidence="5 8" id="KW-1133">Transmembrane helix</keyword>
<feature type="transmembrane region" description="Helical" evidence="10">
    <location>
        <begin position="356"/>
        <end position="380"/>
    </location>
</feature>
<evidence type="ECO:0000256" key="5">
    <source>
        <dbReference type="ARBA" id="ARBA00022989"/>
    </source>
</evidence>
<feature type="compositionally biased region" description="Low complexity" evidence="9">
    <location>
        <begin position="468"/>
        <end position="480"/>
    </location>
</feature>
<dbReference type="PANTHER" id="PTHR31942">
    <property type="entry name" value="MLO-LIKE PROTEIN 1"/>
    <property type="match status" value="1"/>
</dbReference>
<evidence type="ECO:0000256" key="9">
    <source>
        <dbReference type="SAM" id="MobiDB-lite"/>
    </source>
</evidence>
<feature type="transmembrane region" description="Helical" evidence="10">
    <location>
        <begin position="272"/>
        <end position="294"/>
    </location>
</feature>
<sequence length="558" mass="63517">MAGGSSGRKMDQTPSWAVATVCTVIIIISLLLEKGLHRIGKWFSDKHKRAMVEALEKIKDELMILGFISLLLTFVGDYADKICVPLSAGNTMLPCPLREEKPGKKGGRRLLWDLAVGMESKRRMLAGASDSACSEGKVAFMSAYAIHQLHIFIFFLAIFHLLYTAATMALGRAKIRRWKEWERETSSLDYEFSNDPSRFRFAHETSFVRQHTSFWDRIPFLLYIVSFFRQFFWSVRKADYLTMRHGFISTHLTPGTRFDFQKYIKRSLEDDFVVIVGISPILWASAVIFLLINVHGWHTLFWISLVPPVIILVVGTKLQAIITWMALEIKERHVVVQGIPVVQLSDHHFWFGKPGLVLFLIHFTLFQNAFQLIYFLWIWYAFGLNSCFHESFGLVIARVAIGVSVQILCSYVTLPLYALVSQMGSRMKRTVFDEQAAKAITNWQKLARKRRGGGKSSTHSPFRTPTESRSGSPSASPARPMQRFMTTGHVTAMTTLPRRYYSDNELTDNEPEAPLFSPRHTDSVAPAEQRLEVTEDRRNPTKDFSFAKAASSGRSPLV</sequence>
<comment type="similarity">
    <text evidence="2 8">Belongs to the MLO family.</text>
</comment>
<dbReference type="EMBL" id="LR746281">
    <property type="protein sequence ID" value="CAA7410680.1"/>
    <property type="molecule type" value="Genomic_DNA"/>
</dbReference>
<comment type="function">
    <text evidence="8">May be involved in modulation of pathogen defense and leaf cell death.</text>
</comment>
<feature type="transmembrane region" description="Helical" evidence="10">
    <location>
        <begin position="62"/>
        <end position="79"/>
    </location>
</feature>
<feature type="transmembrane region" description="Helical" evidence="10">
    <location>
        <begin position="300"/>
        <end position="327"/>
    </location>
</feature>